<sequence>MASGDHQDTPPDLQLLCEESKTCPAGKVFVHKSILAEASTVVKDALSLLSSEKAPRNTGPSTDELKVVGDLNSWTTVLRILYSPSMPFDTFDEPCHLLNADQVYIIMPVAHRYGFEKIMSLCLQLTSRLFPGCLSCDTYSSYFIVKWINLADDLQLEQLKCVCFEKMIEMAEQKVLHSALCLNGEGDKYLQQKMASRANILKRPQMKPTRCPNGPAKACAHSKLLGISCALWCSACIMWVCSYTSTTVITGVIYCHRCGRNCPLKETAPPGQ</sequence>
<keyword evidence="2" id="KW-1185">Reference proteome</keyword>
<protein>
    <recommendedName>
        <fullName evidence="3">BTB domain-containing protein</fullName>
    </recommendedName>
</protein>
<dbReference type="Gene3D" id="3.30.710.10">
    <property type="entry name" value="Potassium Channel Kv1.1, Chain A"/>
    <property type="match status" value="1"/>
</dbReference>
<evidence type="ECO:0000313" key="2">
    <source>
        <dbReference type="Proteomes" id="UP000232323"/>
    </source>
</evidence>
<organism evidence="1 2">
    <name type="scientific">Chlamydomonas eustigma</name>
    <dbReference type="NCBI Taxonomy" id="1157962"/>
    <lineage>
        <taxon>Eukaryota</taxon>
        <taxon>Viridiplantae</taxon>
        <taxon>Chlorophyta</taxon>
        <taxon>core chlorophytes</taxon>
        <taxon>Chlorophyceae</taxon>
        <taxon>CS clade</taxon>
        <taxon>Chlamydomonadales</taxon>
        <taxon>Chlamydomonadaceae</taxon>
        <taxon>Chlamydomonas</taxon>
    </lineage>
</organism>
<accession>A0A250X0H2</accession>
<dbReference type="InterPro" id="IPR011333">
    <property type="entry name" value="SKP1/BTB/POZ_sf"/>
</dbReference>
<dbReference type="AlphaFoldDB" id="A0A250X0H2"/>
<evidence type="ECO:0008006" key="3">
    <source>
        <dbReference type="Google" id="ProtNLM"/>
    </source>
</evidence>
<gene>
    <name evidence="1" type="ORF">CEUSTIGMA_g3837.t1</name>
</gene>
<dbReference type="EMBL" id="BEGY01000017">
    <property type="protein sequence ID" value="GAX76392.1"/>
    <property type="molecule type" value="Genomic_DNA"/>
</dbReference>
<name>A0A250X0H2_9CHLO</name>
<comment type="caution">
    <text evidence="1">The sequence shown here is derived from an EMBL/GenBank/DDBJ whole genome shotgun (WGS) entry which is preliminary data.</text>
</comment>
<reference evidence="1 2" key="1">
    <citation type="submission" date="2017-08" db="EMBL/GenBank/DDBJ databases">
        <title>Acidophilic green algal genome provides insights into adaptation to an acidic environment.</title>
        <authorList>
            <person name="Hirooka S."/>
            <person name="Hirose Y."/>
            <person name="Kanesaki Y."/>
            <person name="Higuchi S."/>
            <person name="Fujiwara T."/>
            <person name="Onuma R."/>
            <person name="Era A."/>
            <person name="Ohbayashi R."/>
            <person name="Uzuka A."/>
            <person name="Nozaki H."/>
            <person name="Yoshikawa H."/>
            <person name="Miyagishima S.Y."/>
        </authorList>
    </citation>
    <scope>NUCLEOTIDE SEQUENCE [LARGE SCALE GENOMIC DNA]</scope>
    <source>
        <strain evidence="1 2">NIES-2499</strain>
    </source>
</reference>
<proteinExistence type="predicted"/>
<dbReference type="Proteomes" id="UP000232323">
    <property type="component" value="Unassembled WGS sequence"/>
</dbReference>
<evidence type="ECO:0000313" key="1">
    <source>
        <dbReference type="EMBL" id="GAX76392.1"/>
    </source>
</evidence>